<keyword evidence="2" id="KW-1185">Reference proteome</keyword>
<organism evidence="1 2">
    <name type="scientific">Pistacia integerrima</name>
    <dbReference type="NCBI Taxonomy" id="434235"/>
    <lineage>
        <taxon>Eukaryota</taxon>
        <taxon>Viridiplantae</taxon>
        <taxon>Streptophyta</taxon>
        <taxon>Embryophyta</taxon>
        <taxon>Tracheophyta</taxon>
        <taxon>Spermatophyta</taxon>
        <taxon>Magnoliopsida</taxon>
        <taxon>eudicotyledons</taxon>
        <taxon>Gunneridae</taxon>
        <taxon>Pentapetalae</taxon>
        <taxon>rosids</taxon>
        <taxon>malvids</taxon>
        <taxon>Sapindales</taxon>
        <taxon>Anacardiaceae</taxon>
        <taxon>Pistacia</taxon>
    </lineage>
</organism>
<reference evidence="2" key="1">
    <citation type="journal article" date="2023" name="G3 (Bethesda)">
        <title>Genome assembly and association tests identify interacting loci associated with vigor, precocity, and sex in interspecific pistachio rootstocks.</title>
        <authorList>
            <person name="Palmer W."/>
            <person name="Jacygrad E."/>
            <person name="Sagayaradj S."/>
            <person name="Cavanaugh K."/>
            <person name="Han R."/>
            <person name="Bertier L."/>
            <person name="Beede B."/>
            <person name="Kafkas S."/>
            <person name="Golino D."/>
            <person name="Preece J."/>
            <person name="Michelmore R."/>
        </authorList>
    </citation>
    <scope>NUCLEOTIDE SEQUENCE [LARGE SCALE GENOMIC DNA]</scope>
</reference>
<dbReference type="Proteomes" id="UP001163603">
    <property type="component" value="Chromosome 12"/>
</dbReference>
<evidence type="ECO:0000313" key="1">
    <source>
        <dbReference type="EMBL" id="KAJ0018586.1"/>
    </source>
</evidence>
<accession>A0ACC0XN42</accession>
<gene>
    <name evidence="1" type="ORF">Pint_09599</name>
</gene>
<name>A0ACC0XN42_9ROSI</name>
<dbReference type="EMBL" id="CM047747">
    <property type="protein sequence ID" value="KAJ0018586.1"/>
    <property type="molecule type" value="Genomic_DNA"/>
</dbReference>
<comment type="caution">
    <text evidence="1">The sequence shown here is derived from an EMBL/GenBank/DDBJ whole genome shotgun (WGS) entry which is preliminary data.</text>
</comment>
<protein>
    <submittedName>
        <fullName evidence="1">Uncharacterized protein</fullName>
    </submittedName>
</protein>
<evidence type="ECO:0000313" key="2">
    <source>
        <dbReference type="Proteomes" id="UP001163603"/>
    </source>
</evidence>
<proteinExistence type="predicted"/>
<sequence length="70" mass="8403">MSLYLVKTTTRKKSFSVMQFYANCSFMQFCAGCSFYASFCAVKKCYVVLCWLHWLQIFFFFFFFCNVVLM</sequence>